<dbReference type="OrthoDB" id="3447380at2"/>
<gene>
    <name evidence="3" type="ORF">Acor_06560</name>
</gene>
<name>A0A5M3VP80_9ACTN</name>
<evidence type="ECO:0000313" key="4">
    <source>
        <dbReference type="Proteomes" id="UP000334990"/>
    </source>
</evidence>
<evidence type="ECO:0000313" key="3">
    <source>
        <dbReference type="EMBL" id="GER98594.1"/>
    </source>
</evidence>
<dbReference type="AlphaFoldDB" id="A0A5M3VP80"/>
<dbReference type="EMBL" id="BLAD01000037">
    <property type="protein sequence ID" value="GER98594.1"/>
    <property type="molecule type" value="Genomic_DNA"/>
</dbReference>
<comment type="caution">
    <text evidence="3">The sequence shown here is derived from an EMBL/GenBank/DDBJ whole genome shotgun (WGS) entry which is preliminary data.</text>
</comment>
<evidence type="ECO:0000256" key="1">
    <source>
        <dbReference type="SAM" id="MobiDB-lite"/>
    </source>
</evidence>
<keyword evidence="4" id="KW-1185">Reference proteome</keyword>
<feature type="region of interest" description="Disordered" evidence="1">
    <location>
        <begin position="225"/>
        <end position="250"/>
    </location>
</feature>
<accession>A0A5M3VP80</accession>
<protein>
    <submittedName>
        <fullName evidence="3">Uncharacterized protein</fullName>
    </submittedName>
</protein>
<dbReference type="Proteomes" id="UP000334990">
    <property type="component" value="Unassembled WGS sequence"/>
</dbReference>
<keyword evidence="2" id="KW-0732">Signal</keyword>
<proteinExistence type="predicted"/>
<dbReference type="RefSeq" id="WP_155335036.1">
    <property type="nucleotide sequence ID" value="NZ_BAAABN010000078.1"/>
</dbReference>
<organism evidence="3 4">
    <name type="scientific">Acrocarpospora corrugata</name>
    <dbReference type="NCBI Taxonomy" id="35763"/>
    <lineage>
        <taxon>Bacteria</taxon>
        <taxon>Bacillati</taxon>
        <taxon>Actinomycetota</taxon>
        <taxon>Actinomycetes</taxon>
        <taxon>Streptosporangiales</taxon>
        <taxon>Streptosporangiaceae</taxon>
        <taxon>Acrocarpospora</taxon>
    </lineage>
</organism>
<sequence>MLKRISAVVIAAALGATTLVVSPAAHATGVAKPIVKDISINPSPVEVTSSNEVTATFSFTTQFADPSKVTATLQAPGGNPASVALTSSDNSTKWTGTAKFGRQSAPGEWKFSVTAISGNDTTNESRGFNVVQVWETDIRGFGAAPEPIAAGQVLTVRGDLLVNSNQGWKGLPGQGVWIAFKAEGSSTYKRIAWDRTGHRGEFSTGLKVYKSGWWRAEFEGVAGKFHPTTSDSDQVDVRNKPRPPAPKPDLDSRIIRFNASPEPVKYGKYVYLRGLLQAEDRWSWDGYDGKVSIWFKTKHGSWKYVKTTWANDSGAFYTKTKATKSGYWKAVFAGDRDVDPSSSARDWVRVKR</sequence>
<evidence type="ECO:0000256" key="2">
    <source>
        <dbReference type="SAM" id="SignalP"/>
    </source>
</evidence>
<reference evidence="3 4" key="1">
    <citation type="submission" date="2019-10" db="EMBL/GenBank/DDBJ databases">
        <title>Whole genome shotgun sequence of Acrocarpospora corrugata NBRC 13972.</title>
        <authorList>
            <person name="Ichikawa N."/>
            <person name="Kimura A."/>
            <person name="Kitahashi Y."/>
            <person name="Komaki H."/>
            <person name="Oguchi A."/>
        </authorList>
    </citation>
    <scope>NUCLEOTIDE SEQUENCE [LARGE SCALE GENOMIC DNA]</scope>
    <source>
        <strain evidence="3 4">NBRC 13972</strain>
    </source>
</reference>
<feature type="chain" id="PRO_5024282337" evidence="2">
    <location>
        <begin position="28"/>
        <end position="352"/>
    </location>
</feature>
<feature type="signal peptide" evidence="2">
    <location>
        <begin position="1"/>
        <end position="27"/>
    </location>
</feature>